<name>A0A914WUJ4_9BILA</name>
<reference evidence="3" key="1">
    <citation type="submission" date="2022-11" db="UniProtKB">
        <authorList>
            <consortium name="WormBaseParasite"/>
        </authorList>
    </citation>
    <scope>IDENTIFICATION</scope>
</reference>
<sequence length="151" mass="15961">MTAGVAIRLNHGQRPQTVEEPAGSSGAKDIGPGTCLHAPNDVAEPNWNDWLSSSSLQNSLPVCEWSGHFNAIHSWRERERERQSPDGCGGLDRHVNGARGDPPPTGRPAKKKPPLEGGWGERPAEAAAATMMKAIDGDGGTETRLTGPPAV</sequence>
<keyword evidence="2" id="KW-1185">Reference proteome</keyword>
<evidence type="ECO:0000313" key="3">
    <source>
        <dbReference type="WBParaSite" id="PSAMB.scaffold5199size12344.g26092.t1"/>
    </source>
</evidence>
<dbReference type="AlphaFoldDB" id="A0A914WUJ4"/>
<evidence type="ECO:0000313" key="2">
    <source>
        <dbReference type="Proteomes" id="UP000887566"/>
    </source>
</evidence>
<feature type="region of interest" description="Disordered" evidence="1">
    <location>
        <begin position="76"/>
        <end position="151"/>
    </location>
</feature>
<dbReference type="Proteomes" id="UP000887566">
    <property type="component" value="Unplaced"/>
</dbReference>
<feature type="region of interest" description="Disordered" evidence="1">
    <location>
        <begin position="1"/>
        <end position="41"/>
    </location>
</feature>
<proteinExistence type="predicted"/>
<dbReference type="WBParaSite" id="PSAMB.scaffold5199size12344.g26092.t1">
    <property type="protein sequence ID" value="PSAMB.scaffold5199size12344.g26092.t1"/>
    <property type="gene ID" value="PSAMB.scaffold5199size12344.g26092"/>
</dbReference>
<evidence type="ECO:0000256" key="1">
    <source>
        <dbReference type="SAM" id="MobiDB-lite"/>
    </source>
</evidence>
<organism evidence="2 3">
    <name type="scientific">Plectus sambesii</name>
    <dbReference type="NCBI Taxonomy" id="2011161"/>
    <lineage>
        <taxon>Eukaryota</taxon>
        <taxon>Metazoa</taxon>
        <taxon>Ecdysozoa</taxon>
        <taxon>Nematoda</taxon>
        <taxon>Chromadorea</taxon>
        <taxon>Plectida</taxon>
        <taxon>Plectina</taxon>
        <taxon>Plectoidea</taxon>
        <taxon>Plectidae</taxon>
        <taxon>Plectus</taxon>
    </lineage>
</organism>
<protein>
    <submittedName>
        <fullName evidence="3">Uncharacterized protein</fullName>
    </submittedName>
</protein>
<accession>A0A914WUJ4</accession>